<dbReference type="EMBL" id="CAJPVI010000044">
    <property type="protein sequence ID" value="CAG2158017.1"/>
    <property type="molecule type" value="Genomic_DNA"/>
</dbReference>
<accession>A0ABN7QBI8</accession>
<proteinExistence type="predicted"/>
<dbReference type="Proteomes" id="UP000672657">
    <property type="component" value="Unassembled WGS sequence"/>
</dbReference>
<gene>
    <name evidence="1" type="ORF">LMG26411_05790</name>
</gene>
<evidence type="ECO:0000313" key="2">
    <source>
        <dbReference type="Proteomes" id="UP000672657"/>
    </source>
</evidence>
<keyword evidence="2" id="KW-1185">Reference proteome</keyword>
<dbReference type="RefSeq" id="WP_211956652.1">
    <property type="nucleotide sequence ID" value="NZ_CAJPVI010000044.1"/>
</dbReference>
<evidence type="ECO:0000313" key="1">
    <source>
        <dbReference type="EMBL" id="CAG2158017.1"/>
    </source>
</evidence>
<sequence>MADGVVKVIPVTGMLWAVAMTANGKTTKSETFACRSAAIAAGVQLALQNESVLFIQGLGDECAGTETIQ</sequence>
<name>A0ABN7QBI8_9BURK</name>
<reference evidence="1 2" key="1">
    <citation type="submission" date="2021-03" db="EMBL/GenBank/DDBJ databases">
        <authorList>
            <person name="Peeters C."/>
        </authorList>
    </citation>
    <scope>NUCLEOTIDE SEQUENCE [LARGE SCALE GENOMIC DNA]</scope>
    <source>
        <strain evidence="1 2">LMG 26411</strain>
    </source>
</reference>
<dbReference type="Pfam" id="PF09954">
    <property type="entry name" value="DUF2188"/>
    <property type="match status" value="1"/>
</dbReference>
<protein>
    <submittedName>
        <fullName evidence="1">Uncharacterized protein</fullName>
    </submittedName>
</protein>
<dbReference type="InterPro" id="IPR018691">
    <property type="entry name" value="DUF2188"/>
</dbReference>
<organism evidence="1 2">
    <name type="scientific">Cupriavidus numazuensis</name>
    <dbReference type="NCBI Taxonomy" id="221992"/>
    <lineage>
        <taxon>Bacteria</taxon>
        <taxon>Pseudomonadati</taxon>
        <taxon>Pseudomonadota</taxon>
        <taxon>Betaproteobacteria</taxon>
        <taxon>Burkholderiales</taxon>
        <taxon>Burkholderiaceae</taxon>
        <taxon>Cupriavidus</taxon>
    </lineage>
</organism>
<comment type="caution">
    <text evidence="1">The sequence shown here is derived from an EMBL/GenBank/DDBJ whole genome shotgun (WGS) entry which is preliminary data.</text>
</comment>